<dbReference type="InterPro" id="IPR008728">
    <property type="entry name" value="Elongator_complex_protein_4"/>
</dbReference>
<evidence type="ECO:0000256" key="5">
    <source>
        <dbReference type="ARBA" id="ARBA00020265"/>
    </source>
</evidence>
<accession>A0AAV5R4F8</accession>
<comment type="similarity">
    <text evidence="4">Belongs to the ELP4 family.</text>
</comment>
<dbReference type="Gene3D" id="3.40.50.300">
    <property type="entry name" value="P-loop containing nucleotide triphosphate hydrolases"/>
    <property type="match status" value="1"/>
</dbReference>
<reference evidence="10 11" key="1">
    <citation type="journal article" date="2023" name="Elife">
        <title>Identification of key yeast species and microbe-microbe interactions impacting larval growth of Drosophila in the wild.</title>
        <authorList>
            <person name="Mure A."/>
            <person name="Sugiura Y."/>
            <person name="Maeda R."/>
            <person name="Honda K."/>
            <person name="Sakurai N."/>
            <person name="Takahashi Y."/>
            <person name="Watada M."/>
            <person name="Katoh T."/>
            <person name="Gotoh A."/>
            <person name="Gotoh Y."/>
            <person name="Taniguchi I."/>
            <person name="Nakamura K."/>
            <person name="Hayashi T."/>
            <person name="Katayama T."/>
            <person name="Uemura T."/>
            <person name="Hattori Y."/>
        </authorList>
    </citation>
    <scope>NUCLEOTIDE SEQUENCE [LARGE SCALE GENOMIC DNA]</scope>
    <source>
        <strain evidence="10 11">PK-24</strain>
    </source>
</reference>
<keyword evidence="7" id="KW-0819">tRNA processing</keyword>
<dbReference type="GO" id="GO:0002098">
    <property type="term" value="P:tRNA wobble uridine modification"/>
    <property type="evidence" value="ECO:0007669"/>
    <property type="project" value="InterPro"/>
</dbReference>
<sequence length="418" mass="47401">MSFRRRGEIVSGRERTPGVPVPNVANPMLNRSAVNRSVRGPPVSVGSKPPVTKNKEVKEEFSHPGVKPSIVLSHLPCMSTGTKDIDTILVHGGIPMDNMILIEEDGSTDFSGVLVKNFVSEGIIQNRLVGNGKILNHCIVIGMDSIYGNELYNIYAGNSKERKKKLVKEQEGKLSVSNINANNELKIAWRYKKELQNNNLKEIDNDNSKYPDYCHQFDITTNIRPSPGSPEISYISLDDGYDNILKQVNKIVENQLKNSKDNNKLIRIAIPYLLNPMIYGCSDELINLSNIFKFLFGLKKIMNTYSGRITMMSSISSELYDDSNGLLDILESMLFDGVLRLVPFPHELNVLMEKVYKTQREKIKQGYVDILRLPVLTSMGMMDKRLKEYCFKNSKSNFHVEQWSIPVEEEEIVEKTDF</sequence>
<keyword evidence="6" id="KW-0963">Cytoplasm</keyword>
<dbReference type="PANTHER" id="PTHR12896">
    <property type="entry name" value="PAX6 NEIGHBOR PROTEIN PAXNEB"/>
    <property type="match status" value="1"/>
</dbReference>
<dbReference type="PANTHER" id="PTHR12896:SF1">
    <property type="entry name" value="ELONGATOR COMPLEX PROTEIN 4"/>
    <property type="match status" value="1"/>
</dbReference>
<name>A0AAV5R4F8_PICKL</name>
<feature type="region of interest" description="Disordered" evidence="9">
    <location>
        <begin position="1"/>
        <end position="27"/>
    </location>
</feature>
<dbReference type="InterPro" id="IPR027417">
    <property type="entry name" value="P-loop_NTPase"/>
</dbReference>
<evidence type="ECO:0000256" key="7">
    <source>
        <dbReference type="ARBA" id="ARBA00022694"/>
    </source>
</evidence>
<evidence type="ECO:0000256" key="9">
    <source>
        <dbReference type="SAM" id="MobiDB-lite"/>
    </source>
</evidence>
<evidence type="ECO:0000256" key="1">
    <source>
        <dbReference type="ARBA" id="ARBA00004123"/>
    </source>
</evidence>
<keyword evidence="8" id="KW-0539">Nucleus</keyword>
<organism evidence="10 11">
    <name type="scientific">Pichia kluyveri</name>
    <name type="common">Yeast</name>
    <dbReference type="NCBI Taxonomy" id="36015"/>
    <lineage>
        <taxon>Eukaryota</taxon>
        <taxon>Fungi</taxon>
        <taxon>Dikarya</taxon>
        <taxon>Ascomycota</taxon>
        <taxon>Saccharomycotina</taxon>
        <taxon>Pichiomycetes</taxon>
        <taxon>Pichiales</taxon>
        <taxon>Pichiaceae</taxon>
        <taxon>Pichia</taxon>
    </lineage>
</organism>
<gene>
    <name evidence="10" type="ORF">DAPK24_029710</name>
</gene>
<evidence type="ECO:0000256" key="3">
    <source>
        <dbReference type="ARBA" id="ARBA00005043"/>
    </source>
</evidence>
<evidence type="ECO:0000256" key="6">
    <source>
        <dbReference type="ARBA" id="ARBA00022490"/>
    </source>
</evidence>
<evidence type="ECO:0000256" key="2">
    <source>
        <dbReference type="ARBA" id="ARBA00004496"/>
    </source>
</evidence>
<feature type="compositionally biased region" description="Basic and acidic residues" evidence="9">
    <location>
        <begin position="1"/>
        <end position="16"/>
    </location>
</feature>
<dbReference type="Pfam" id="PF05625">
    <property type="entry name" value="PAXNEB"/>
    <property type="match status" value="1"/>
</dbReference>
<proteinExistence type="inferred from homology"/>
<evidence type="ECO:0000313" key="10">
    <source>
        <dbReference type="EMBL" id="GMM46396.1"/>
    </source>
</evidence>
<comment type="pathway">
    <text evidence="3">tRNA modification; 5-methoxycarbonylmethyl-2-thiouridine-tRNA biosynthesis.</text>
</comment>
<dbReference type="GO" id="GO:0005737">
    <property type="term" value="C:cytoplasm"/>
    <property type="evidence" value="ECO:0007669"/>
    <property type="project" value="UniProtKB-SubCell"/>
</dbReference>
<dbReference type="GO" id="GO:0008023">
    <property type="term" value="C:transcription elongation factor complex"/>
    <property type="evidence" value="ECO:0007669"/>
    <property type="project" value="TreeGrafter"/>
</dbReference>
<dbReference type="Proteomes" id="UP001378960">
    <property type="component" value="Unassembled WGS sequence"/>
</dbReference>
<dbReference type="EMBL" id="BTGB01000003">
    <property type="protein sequence ID" value="GMM46396.1"/>
    <property type="molecule type" value="Genomic_DNA"/>
</dbReference>
<comment type="caution">
    <text evidence="10">The sequence shown here is derived from an EMBL/GenBank/DDBJ whole genome shotgun (WGS) entry which is preliminary data.</text>
</comment>
<protein>
    <recommendedName>
        <fullName evidence="5">Elongator complex protein 4</fullName>
    </recommendedName>
</protein>
<dbReference type="AlphaFoldDB" id="A0AAV5R4F8"/>
<dbReference type="GO" id="GO:0033588">
    <property type="term" value="C:elongator holoenzyme complex"/>
    <property type="evidence" value="ECO:0007669"/>
    <property type="project" value="InterPro"/>
</dbReference>
<evidence type="ECO:0000256" key="8">
    <source>
        <dbReference type="ARBA" id="ARBA00023242"/>
    </source>
</evidence>
<evidence type="ECO:0000256" key="4">
    <source>
        <dbReference type="ARBA" id="ARBA00007573"/>
    </source>
</evidence>
<keyword evidence="11" id="KW-1185">Reference proteome</keyword>
<dbReference type="CDD" id="cd19494">
    <property type="entry name" value="Elp4"/>
    <property type="match status" value="1"/>
</dbReference>
<comment type="subcellular location">
    <subcellularLocation>
        <location evidence="2">Cytoplasm</location>
    </subcellularLocation>
    <subcellularLocation>
        <location evidence="1">Nucleus</location>
    </subcellularLocation>
</comment>
<evidence type="ECO:0000313" key="11">
    <source>
        <dbReference type="Proteomes" id="UP001378960"/>
    </source>
</evidence>